<accession>A0ABM8M8G3</accession>
<proteinExistence type="predicted"/>
<dbReference type="EMBL" id="CAHJWF010000270">
    <property type="protein sequence ID" value="CAB5504386.1"/>
    <property type="molecule type" value="Genomic_DNA"/>
</dbReference>
<evidence type="ECO:0000313" key="1">
    <source>
        <dbReference type="EMBL" id="CAB5504386.1"/>
    </source>
</evidence>
<name>A0ABM8M8G3_9GAMM</name>
<keyword evidence="2" id="KW-1185">Reference proteome</keyword>
<evidence type="ECO:0000313" key="2">
    <source>
        <dbReference type="Proteomes" id="UP000626656"/>
    </source>
</evidence>
<gene>
    <name evidence="1" type="ORF">AZO1586I_1277</name>
</gene>
<dbReference type="Proteomes" id="UP000626656">
    <property type="component" value="Unassembled WGS sequence"/>
</dbReference>
<reference evidence="1 2" key="1">
    <citation type="submission" date="2020-05" db="EMBL/GenBank/DDBJ databases">
        <authorList>
            <person name="Petersen J."/>
            <person name="Sayavedra L."/>
        </authorList>
    </citation>
    <scope>NUCLEOTIDE SEQUENCE [LARGE SCALE GENOMIC DNA]</scope>
    <source>
        <strain evidence="1">B azoricus SOX ET2 1586I</strain>
    </source>
</reference>
<sequence>MAKANFCPLGDFFKPCPSKAKAGFTLQNCWVSLEKSPSGFLMIIPIYIKASKSEFEILLMISALKIYN</sequence>
<protein>
    <submittedName>
        <fullName evidence="1">Uncharacterized protein</fullName>
    </submittedName>
</protein>
<organism evidence="1 2">
    <name type="scientific">Bathymodiolus thermophilus thioautotrophic gill symbiont</name>
    <dbReference type="NCBI Taxonomy" id="2360"/>
    <lineage>
        <taxon>Bacteria</taxon>
        <taxon>Pseudomonadati</taxon>
        <taxon>Pseudomonadota</taxon>
        <taxon>Gammaproteobacteria</taxon>
        <taxon>sulfur-oxidizing symbionts</taxon>
    </lineage>
</organism>
<comment type="caution">
    <text evidence="1">The sequence shown here is derived from an EMBL/GenBank/DDBJ whole genome shotgun (WGS) entry which is preliminary data.</text>
</comment>